<evidence type="ECO:0000256" key="6">
    <source>
        <dbReference type="ARBA" id="ARBA00023040"/>
    </source>
</evidence>
<dbReference type="PRINTS" id="PR00237">
    <property type="entry name" value="GPCRRHODOPSN"/>
</dbReference>
<comment type="subcellular location">
    <subcellularLocation>
        <location evidence="1">Cell membrane</location>
        <topology evidence="1">Multi-pass membrane protein</topology>
    </subcellularLocation>
</comment>
<accession>A0ABM1S0Z9</accession>
<dbReference type="SUPFAM" id="SSF81321">
    <property type="entry name" value="Family A G protein-coupled receptor-like"/>
    <property type="match status" value="1"/>
</dbReference>
<organism evidence="12 13">
    <name type="scientific">Limulus polyphemus</name>
    <name type="common">Atlantic horseshoe crab</name>
    <dbReference type="NCBI Taxonomy" id="6850"/>
    <lineage>
        <taxon>Eukaryota</taxon>
        <taxon>Metazoa</taxon>
        <taxon>Ecdysozoa</taxon>
        <taxon>Arthropoda</taxon>
        <taxon>Chelicerata</taxon>
        <taxon>Merostomata</taxon>
        <taxon>Xiphosura</taxon>
        <taxon>Limulidae</taxon>
        <taxon>Limulus</taxon>
    </lineage>
</organism>
<feature type="transmembrane region" description="Helical" evidence="10">
    <location>
        <begin position="88"/>
        <end position="110"/>
    </location>
</feature>
<dbReference type="GeneID" id="106478070"/>
<keyword evidence="7 10" id="KW-0472">Membrane</keyword>
<gene>
    <name evidence="13" type="primary">LOC106478070</name>
</gene>
<feature type="transmembrane region" description="Helical" evidence="10">
    <location>
        <begin position="45"/>
        <end position="68"/>
    </location>
</feature>
<evidence type="ECO:0000256" key="4">
    <source>
        <dbReference type="ARBA" id="ARBA00022692"/>
    </source>
</evidence>
<evidence type="ECO:0000256" key="10">
    <source>
        <dbReference type="SAM" id="Phobius"/>
    </source>
</evidence>
<evidence type="ECO:0000256" key="2">
    <source>
        <dbReference type="ARBA" id="ARBA00010663"/>
    </source>
</evidence>
<keyword evidence="5 10" id="KW-1133">Transmembrane helix</keyword>
<protein>
    <submittedName>
        <fullName evidence="13">5-hydroxytryptamine receptor 2C-like isoform X2</fullName>
    </submittedName>
</protein>
<keyword evidence="4 10" id="KW-0812">Transmembrane</keyword>
<feature type="domain" description="G-protein coupled receptors family 1 profile" evidence="11">
    <location>
        <begin position="1"/>
        <end position="282"/>
    </location>
</feature>
<evidence type="ECO:0000256" key="7">
    <source>
        <dbReference type="ARBA" id="ARBA00023136"/>
    </source>
</evidence>
<keyword evidence="9" id="KW-0807">Transducer</keyword>
<feature type="transmembrane region" description="Helical" evidence="10">
    <location>
        <begin position="229"/>
        <end position="254"/>
    </location>
</feature>
<dbReference type="PANTHER" id="PTHR24247">
    <property type="entry name" value="5-HYDROXYTRYPTAMINE RECEPTOR"/>
    <property type="match status" value="1"/>
</dbReference>
<proteinExistence type="inferred from homology"/>
<comment type="similarity">
    <text evidence="2">Belongs to the G-protein coupled receptor 1 family.</text>
</comment>
<dbReference type="InterPro" id="IPR000276">
    <property type="entry name" value="GPCR_Rhodpsn"/>
</dbReference>
<keyword evidence="12" id="KW-1185">Reference proteome</keyword>
<keyword evidence="3" id="KW-1003">Cell membrane</keyword>
<keyword evidence="8" id="KW-0675">Receptor</keyword>
<dbReference type="RefSeq" id="XP_022237304.1">
    <property type="nucleotide sequence ID" value="XM_022381596.1"/>
</dbReference>
<sequence>MCNIWVTCDVLGCTSSIIHMCFISLGRYLGIRSPLKTRKNSKKKVTIKIAIAWLISMTITSPITVLGFTDTENIQPTTQMCAINNRFFFVFGSLSAFYIPMFIMVTSYILTVRLLRQKAKFCEERPGRKVSFIRRARRHLLQDNPHKSETSNIECNKCDRCATRRSRDNNNENTILEDSQANSRANYGCFRESLKKRSHIKFKETSGIVYTLRCRSHMQVMNEQKATQVLGIVFFCFITCWTPFFALNILFPIIDPTSFPEYLTTTFLWLGYVSSTINPIIYTIFNKAFRRAFWRLLSCSCCLYNMRSPTINELVMWPTKSKHFVNIITTRRLISEGQFKG</sequence>
<dbReference type="Pfam" id="PF00001">
    <property type="entry name" value="7tm_1"/>
    <property type="match status" value="1"/>
</dbReference>
<evidence type="ECO:0000256" key="1">
    <source>
        <dbReference type="ARBA" id="ARBA00004651"/>
    </source>
</evidence>
<evidence type="ECO:0000256" key="8">
    <source>
        <dbReference type="ARBA" id="ARBA00023170"/>
    </source>
</evidence>
<dbReference type="PANTHER" id="PTHR24247:SF228">
    <property type="entry name" value="5-HYDROXYTRYPTAMINE (SEROTONIN) RECEPTOR 2A, ISOFORM B"/>
    <property type="match status" value="1"/>
</dbReference>
<dbReference type="InterPro" id="IPR017452">
    <property type="entry name" value="GPCR_Rhodpsn_7TM"/>
</dbReference>
<evidence type="ECO:0000256" key="3">
    <source>
        <dbReference type="ARBA" id="ARBA00022475"/>
    </source>
</evidence>
<evidence type="ECO:0000259" key="11">
    <source>
        <dbReference type="PROSITE" id="PS50262"/>
    </source>
</evidence>
<evidence type="ECO:0000313" key="13">
    <source>
        <dbReference type="RefSeq" id="XP_022237304.1"/>
    </source>
</evidence>
<name>A0ABM1S0Z9_LIMPO</name>
<dbReference type="Proteomes" id="UP000694941">
    <property type="component" value="Unplaced"/>
</dbReference>
<dbReference type="PROSITE" id="PS50262">
    <property type="entry name" value="G_PROTEIN_RECEP_F1_2"/>
    <property type="match status" value="1"/>
</dbReference>
<evidence type="ECO:0000256" key="9">
    <source>
        <dbReference type="ARBA" id="ARBA00023224"/>
    </source>
</evidence>
<evidence type="ECO:0000256" key="5">
    <source>
        <dbReference type="ARBA" id="ARBA00022989"/>
    </source>
</evidence>
<feature type="transmembrane region" description="Helical" evidence="10">
    <location>
        <begin position="266"/>
        <end position="285"/>
    </location>
</feature>
<evidence type="ECO:0000313" key="12">
    <source>
        <dbReference type="Proteomes" id="UP000694941"/>
    </source>
</evidence>
<keyword evidence="6" id="KW-0297">G-protein coupled receptor</keyword>
<dbReference type="Gene3D" id="1.20.1070.10">
    <property type="entry name" value="Rhodopsin 7-helix transmembrane proteins"/>
    <property type="match status" value="1"/>
</dbReference>
<reference evidence="13" key="1">
    <citation type="submission" date="2025-08" db="UniProtKB">
        <authorList>
            <consortium name="RefSeq"/>
        </authorList>
    </citation>
    <scope>IDENTIFICATION</scope>
    <source>
        <tissue evidence="13">Muscle</tissue>
    </source>
</reference>